<keyword evidence="5 8" id="KW-0067">ATP-binding</keyword>
<evidence type="ECO:0000256" key="6">
    <source>
        <dbReference type="ARBA" id="ARBA00044063"/>
    </source>
</evidence>
<dbReference type="InterPro" id="IPR005483">
    <property type="entry name" value="CPSase_dom"/>
</dbReference>
<dbReference type="EC" id="6.3.4.16" evidence="6"/>
<dbReference type="SUPFAM" id="SSF52440">
    <property type="entry name" value="PreATP-grasp domain"/>
    <property type="match status" value="2"/>
</dbReference>
<dbReference type="PANTHER" id="PTHR11405:SF53">
    <property type="entry name" value="CARBAMOYL-PHOSPHATE SYNTHASE [AMMONIA], MITOCHONDRIAL"/>
    <property type="match status" value="1"/>
</dbReference>
<evidence type="ECO:0000256" key="3">
    <source>
        <dbReference type="ARBA" id="ARBA00022737"/>
    </source>
</evidence>
<sequence length="950" mass="106227">MPKRKDLNSILIIGSGPIIIGQACEFDYSGSQALRSLREDGIETILINSNPATIMTDPAMADHVYLKPLTTKSIIEILQNHPNIDAVLPTMGGQTALNLCIEADEKGIWEDFGVEIIGVDIDAINITEDREKFRELMLKIGIGMPPQASATSFLKGKEIAQEFGFPLVIRASFTLGGAGAAIVHDPAEFDDMLSHGLEVSPIHEVMIDKALMGWKEYELELLRDKNDNVVIICTIENMDPMGIHTGDSITVAPAMTLSDRTFQRMRDMAIHMMRSIGDFAGGCNVQFAVSPDEKEDIIAIEINPRVSRSSALASKATGYPIAKIAAKLAIGYTLDELDNQITKSTSALFEPTLDYVIVKIPRWNFDKFEGSDRTLGLQMKSVGEVMGIGRSFQEALHKATQSLEIKRNGLGADGKGYKDYETIIEKLRVPSWDRVFVIYDAIQLGIPLKRIHEITKIDMWFLKQYEELHYLEMEISKYTIESLPKALLLEAKQKGFADRQIAHMLDCWESEVHSKRMDLNINRVYKLVDTCAAEFKAVTPYYYSTFEEEIETADGKRYVANDSEVTDKKKVVVLGSGPNRIGQGIEFDYCCVHGVLAAAECGYETIMINCNPETVSTDFDTADKLYFEPVFWEHIYDIILHEKPEGVIVQLGGQTALKLAEKLDKYGINIIGTSFQSLDLAEDRGSFSSLLKDNNIPYPKFGVAETADEALELADELKFPLLVRPSYVLGGQGMKIVINKEELEAHVVDLLRKIPNNKLLLDHYLDGAIEAEADAICDGEDVYIIGIMEHIEPCGIHSGDSNATLPPFNLGEFVMQQIKDHTKKIALALNTVGLINIQFAVKDDIVYIIEANPRASRTVPFIAKAYKEPYVNYATKVMLGDKKVKDFDFNPHLDGYAIKQPVFSFNKFPNVNKNLGPEMKSTGESILFIESLKDDEFYNLYSRRKMYLSK</sequence>
<dbReference type="InterPro" id="IPR011761">
    <property type="entry name" value="ATP-grasp"/>
</dbReference>
<dbReference type="NCBIfam" id="TIGR01369">
    <property type="entry name" value="CPSaseII_lrg"/>
    <property type="match status" value="1"/>
</dbReference>
<evidence type="ECO:0000259" key="9">
    <source>
        <dbReference type="PROSITE" id="PS50975"/>
    </source>
</evidence>
<dbReference type="Gene3D" id="3.30.1490.20">
    <property type="entry name" value="ATP-grasp fold, A domain"/>
    <property type="match status" value="2"/>
</dbReference>
<feature type="domain" description="ATP-grasp" evidence="9">
    <location>
        <begin position="688"/>
        <end position="879"/>
    </location>
</feature>
<dbReference type="Gene3D" id="1.10.1030.10">
    <property type="entry name" value="Carbamoyl-phosphate synthetase, large subunit oligomerisation domain"/>
    <property type="match status" value="1"/>
</dbReference>
<name>A0ABT5XYL5_9FLAO</name>
<evidence type="ECO:0000256" key="1">
    <source>
        <dbReference type="ARBA" id="ARBA00009799"/>
    </source>
</evidence>
<evidence type="ECO:0000256" key="8">
    <source>
        <dbReference type="PROSITE-ProRule" id="PRU00409"/>
    </source>
</evidence>
<dbReference type="PROSITE" id="PS00867">
    <property type="entry name" value="CPSASE_2"/>
    <property type="match status" value="1"/>
</dbReference>
<keyword evidence="3" id="KW-0677">Repeat</keyword>
<organism evidence="10 11">
    <name type="scientific">Flagellimonas yonaguniensis</name>
    <dbReference type="NCBI Taxonomy" id="3031325"/>
    <lineage>
        <taxon>Bacteria</taxon>
        <taxon>Pseudomonadati</taxon>
        <taxon>Bacteroidota</taxon>
        <taxon>Flavobacteriia</taxon>
        <taxon>Flavobacteriales</taxon>
        <taxon>Flavobacteriaceae</taxon>
        <taxon>Flagellimonas</taxon>
    </lineage>
</organism>
<keyword evidence="11" id="KW-1185">Reference proteome</keyword>
<dbReference type="NCBIfam" id="NF003671">
    <property type="entry name" value="PRK05294.1"/>
    <property type="match status" value="1"/>
</dbReference>
<dbReference type="EMBL" id="JARFVB010000004">
    <property type="protein sequence ID" value="MDF0716281.1"/>
    <property type="molecule type" value="Genomic_DNA"/>
</dbReference>
<protein>
    <recommendedName>
        <fullName evidence="6">carbamoyl-phosphate synthase (ammonia)</fullName>
        <ecNumber evidence="6">6.3.4.16</ecNumber>
    </recommendedName>
</protein>
<evidence type="ECO:0000313" key="10">
    <source>
        <dbReference type="EMBL" id="MDF0716281.1"/>
    </source>
</evidence>
<evidence type="ECO:0000313" key="11">
    <source>
        <dbReference type="Proteomes" id="UP001221366"/>
    </source>
</evidence>
<dbReference type="Gene3D" id="3.40.50.20">
    <property type="match status" value="2"/>
</dbReference>
<feature type="domain" description="ATP-grasp" evidence="9">
    <location>
        <begin position="134"/>
        <end position="330"/>
    </location>
</feature>
<comment type="caution">
    <text evidence="10">The sequence shown here is derived from an EMBL/GenBank/DDBJ whole genome shotgun (WGS) entry which is preliminary data.</text>
</comment>
<evidence type="ECO:0000256" key="2">
    <source>
        <dbReference type="ARBA" id="ARBA00022598"/>
    </source>
</evidence>
<dbReference type="SUPFAM" id="SSF56059">
    <property type="entry name" value="Glutathione synthetase ATP-binding domain-like"/>
    <property type="match status" value="2"/>
</dbReference>
<dbReference type="SMART" id="SM01096">
    <property type="entry name" value="CPSase_L_D3"/>
    <property type="match status" value="1"/>
</dbReference>
<keyword evidence="4 8" id="KW-0547">Nucleotide-binding</keyword>
<dbReference type="InterPro" id="IPR058047">
    <property type="entry name" value="CPSase_preATP-grasp"/>
</dbReference>
<dbReference type="PRINTS" id="PR00098">
    <property type="entry name" value="CPSASE"/>
</dbReference>
<dbReference type="PROSITE" id="PS51257">
    <property type="entry name" value="PROKAR_LIPOPROTEIN"/>
    <property type="match status" value="1"/>
</dbReference>
<comment type="similarity">
    <text evidence="1">Belongs to the CarB family.</text>
</comment>
<dbReference type="SMART" id="SM01209">
    <property type="entry name" value="GARS_A"/>
    <property type="match status" value="1"/>
</dbReference>
<dbReference type="InterPro" id="IPR016185">
    <property type="entry name" value="PreATP-grasp_dom_sf"/>
</dbReference>
<gene>
    <name evidence="10" type="primary">carB</name>
    <name evidence="10" type="ORF">PY092_08995</name>
</gene>
<dbReference type="InterPro" id="IPR005480">
    <property type="entry name" value="CPSase_lsu_oligo"/>
</dbReference>
<dbReference type="InterPro" id="IPR006275">
    <property type="entry name" value="CPSase_lsu"/>
</dbReference>
<dbReference type="GO" id="GO:0004088">
    <property type="term" value="F:carbamoyl-phosphate synthase (glutamine-hydrolyzing) activity"/>
    <property type="evidence" value="ECO:0007669"/>
    <property type="project" value="UniProtKB-EC"/>
</dbReference>
<reference evidence="10 11" key="1">
    <citation type="submission" date="2023-03" db="EMBL/GenBank/DDBJ databases">
        <title>Muricauda XX sp. nov. and Muricauda XXX sp. nov., two novel species isolated from Okinawa Trough.</title>
        <authorList>
            <person name="Cao W."/>
            <person name="Deng X."/>
        </authorList>
    </citation>
    <scope>NUCLEOTIDE SEQUENCE [LARGE SCALE GENOMIC DNA]</scope>
    <source>
        <strain evidence="10 11">334s03</strain>
    </source>
</reference>
<evidence type="ECO:0000256" key="7">
    <source>
        <dbReference type="ARBA" id="ARBA00047359"/>
    </source>
</evidence>
<accession>A0ABT5XYL5</accession>
<keyword evidence="2 10" id="KW-0436">Ligase</keyword>
<dbReference type="RefSeq" id="WP_275615520.1">
    <property type="nucleotide sequence ID" value="NZ_JARFVB010000004.1"/>
</dbReference>
<dbReference type="SUPFAM" id="SSF48108">
    <property type="entry name" value="Carbamoyl phosphate synthetase, large subunit connection domain"/>
    <property type="match status" value="1"/>
</dbReference>
<dbReference type="InterPro" id="IPR013815">
    <property type="entry name" value="ATP_grasp_subdomain_1"/>
</dbReference>
<evidence type="ECO:0000256" key="5">
    <source>
        <dbReference type="ARBA" id="ARBA00022840"/>
    </source>
</evidence>
<evidence type="ECO:0000256" key="4">
    <source>
        <dbReference type="ARBA" id="ARBA00022741"/>
    </source>
</evidence>
<dbReference type="PROSITE" id="PS50975">
    <property type="entry name" value="ATP_GRASP"/>
    <property type="match status" value="2"/>
</dbReference>
<dbReference type="Gene3D" id="3.30.470.20">
    <property type="entry name" value="ATP-grasp fold, B domain"/>
    <property type="match status" value="2"/>
</dbReference>
<proteinExistence type="inferred from homology"/>
<dbReference type="Pfam" id="PF02786">
    <property type="entry name" value="CPSase_L_D2"/>
    <property type="match status" value="2"/>
</dbReference>
<dbReference type="PANTHER" id="PTHR11405">
    <property type="entry name" value="CARBAMOYLTRANSFERASE FAMILY MEMBER"/>
    <property type="match status" value="1"/>
</dbReference>
<dbReference type="Proteomes" id="UP001221366">
    <property type="component" value="Unassembled WGS sequence"/>
</dbReference>
<comment type="catalytic activity">
    <reaction evidence="7">
        <text>hydrogencarbonate + NH4(+) + 2 ATP = carbamoyl phosphate + 2 ADP + phosphate + 2 H(+)</text>
        <dbReference type="Rhea" id="RHEA:18029"/>
        <dbReference type="ChEBI" id="CHEBI:15378"/>
        <dbReference type="ChEBI" id="CHEBI:17544"/>
        <dbReference type="ChEBI" id="CHEBI:28938"/>
        <dbReference type="ChEBI" id="CHEBI:30616"/>
        <dbReference type="ChEBI" id="CHEBI:43474"/>
        <dbReference type="ChEBI" id="CHEBI:58228"/>
        <dbReference type="ChEBI" id="CHEBI:456216"/>
        <dbReference type="EC" id="6.3.4.16"/>
    </reaction>
</comment>
<dbReference type="InterPro" id="IPR005479">
    <property type="entry name" value="CPAse_ATP-bd"/>
</dbReference>
<dbReference type="Pfam" id="PF02787">
    <property type="entry name" value="CPSase_L_D3"/>
    <property type="match status" value="1"/>
</dbReference>
<dbReference type="InterPro" id="IPR036897">
    <property type="entry name" value="CarbamoylP_synth_lsu_oligo_sf"/>
</dbReference>
<dbReference type="PROSITE" id="PS00866">
    <property type="entry name" value="CPSASE_1"/>
    <property type="match status" value="2"/>
</dbReference>
<dbReference type="NCBIfam" id="NF009455">
    <property type="entry name" value="PRK12815.1"/>
    <property type="match status" value="1"/>
</dbReference>
<dbReference type="Pfam" id="PF25596">
    <property type="entry name" value="CPSase_L_D1"/>
    <property type="match status" value="2"/>
</dbReference>